<dbReference type="EMBL" id="BARU01025158">
    <property type="protein sequence ID" value="GAH57640.1"/>
    <property type="molecule type" value="Genomic_DNA"/>
</dbReference>
<proteinExistence type="predicted"/>
<evidence type="ECO:0008006" key="2">
    <source>
        <dbReference type="Google" id="ProtNLM"/>
    </source>
</evidence>
<organism evidence="1">
    <name type="scientific">marine sediment metagenome</name>
    <dbReference type="NCBI Taxonomy" id="412755"/>
    <lineage>
        <taxon>unclassified sequences</taxon>
        <taxon>metagenomes</taxon>
        <taxon>ecological metagenomes</taxon>
    </lineage>
</organism>
<sequence length="213" mass="24229">EKQTALYLDYGYSVKVNENSRLNFGLRGGFGFYRTDITQLATIDDYDPSFVGNIRNRILLNFEFSTSYFTDRFYAGYAIPGLFKNKFDSEELSVTYIRHHYVFGRARFTINSDIDLFPSVMTKTVTGARASVDISATALYQNKIGAGLMYRFGAFFGGIVSYEVTDNLRAGYSYDMAITRIHYQSLGTHEIMITYNLRTGGNMLNRQFLSSAD</sequence>
<protein>
    <recommendedName>
        <fullName evidence="2">Type IX secretion system membrane protein PorP/SprF</fullName>
    </recommendedName>
</protein>
<evidence type="ECO:0000313" key="1">
    <source>
        <dbReference type="EMBL" id="GAH57640.1"/>
    </source>
</evidence>
<dbReference type="InterPro" id="IPR019861">
    <property type="entry name" value="PorP/SprF_Bacteroidetes"/>
</dbReference>
<gene>
    <name evidence="1" type="ORF">S03H2_40565</name>
</gene>
<comment type="caution">
    <text evidence="1">The sequence shown here is derived from an EMBL/GenBank/DDBJ whole genome shotgun (WGS) entry which is preliminary data.</text>
</comment>
<dbReference type="AlphaFoldDB" id="X1HKR2"/>
<reference evidence="1" key="1">
    <citation type="journal article" date="2014" name="Front. Microbiol.">
        <title>High frequency of phylogenetically diverse reductive dehalogenase-homologous genes in deep subseafloor sedimentary metagenomes.</title>
        <authorList>
            <person name="Kawai M."/>
            <person name="Futagami T."/>
            <person name="Toyoda A."/>
            <person name="Takaki Y."/>
            <person name="Nishi S."/>
            <person name="Hori S."/>
            <person name="Arai W."/>
            <person name="Tsubouchi T."/>
            <person name="Morono Y."/>
            <person name="Uchiyama I."/>
            <person name="Ito T."/>
            <person name="Fujiyama A."/>
            <person name="Inagaki F."/>
            <person name="Takami H."/>
        </authorList>
    </citation>
    <scope>NUCLEOTIDE SEQUENCE</scope>
    <source>
        <strain evidence="1">Expedition CK06-06</strain>
    </source>
</reference>
<dbReference type="Pfam" id="PF11751">
    <property type="entry name" value="PorP_SprF"/>
    <property type="match status" value="1"/>
</dbReference>
<dbReference type="NCBIfam" id="TIGR03519">
    <property type="entry name" value="T9SS_PorP_fam"/>
    <property type="match status" value="1"/>
</dbReference>
<feature type="non-terminal residue" evidence="1">
    <location>
        <position position="1"/>
    </location>
</feature>
<accession>X1HKR2</accession>
<name>X1HKR2_9ZZZZ</name>